<proteinExistence type="predicted"/>
<reference evidence="1 2" key="1">
    <citation type="submission" date="2016-11" db="EMBL/GenBank/DDBJ databases">
        <authorList>
            <person name="Jaros S."/>
            <person name="Januszkiewicz K."/>
            <person name="Wedrychowicz H."/>
        </authorList>
    </citation>
    <scope>NUCLEOTIDE SEQUENCE [LARGE SCALE GENOMIC DNA]</scope>
    <source>
        <strain evidence="1">NCIMB 2154T</strain>
    </source>
</reference>
<dbReference type="Pfam" id="PF09365">
    <property type="entry name" value="DUF2461"/>
    <property type="match status" value="1"/>
</dbReference>
<dbReference type="PANTHER" id="PTHR36452">
    <property type="entry name" value="CHROMOSOME 12, WHOLE GENOME SHOTGUN SEQUENCE"/>
    <property type="match status" value="1"/>
</dbReference>
<dbReference type="EMBL" id="LT634361">
    <property type="protein sequence ID" value="SFZ82146.1"/>
    <property type="molecule type" value="Genomic_DNA"/>
</dbReference>
<dbReference type="STRING" id="1349785.GCA_000509405_00534"/>
<dbReference type="AlphaFoldDB" id="A0A2H1E936"/>
<dbReference type="Proteomes" id="UP000231564">
    <property type="component" value="Chromosome MARIT"/>
</dbReference>
<dbReference type="KEGG" id="tmar:MARIT_1463"/>
<evidence type="ECO:0000313" key="1">
    <source>
        <dbReference type="EMBL" id="SFZ82146.1"/>
    </source>
</evidence>
<dbReference type="RefSeq" id="WP_174683265.1">
    <property type="nucleotide sequence ID" value="NZ_CP138495.1"/>
</dbReference>
<dbReference type="PANTHER" id="PTHR36452:SF1">
    <property type="entry name" value="DUF2461 DOMAIN-CONTAINING PROTEIN"/>
    <property type="match status" value="1"/>
</dbReference>
<gene>
    <name evidence="1" type="ORF">MARIT_1463</name>
</gene>
<dbReference type="GeneID" id="47722983"/>
<accession>A0A2H1E936</accession>
<organism evidence="1 2">
    <name type="scientific">Tenacibaculum maritimum NCIMB 2154</name>
    <dbReference type="NCBI Taxonomy" id="1349785"/>
    <lineage>
        <taxon>Bacteria</taxon>
        <taxon>Pseudomonadati</taxon>
        <taxon>Bacteroidota</taxon>
        <taxon>Flavobacteriia</taxon>
        <taxon>Flavobacteriales</taxon>
        <taxon>Flavobacteriaceae</taxon>
        <taxon>Tenacibaculum</taxon>
    </lineage>
</organism>
<protein>
    <recommendedName>
        <fullName evidence="3">TIGR02453 family protein</fullName>
    </recommendedName>
</protein>
<name>A0A2H1E936_9FLAO</name>
<dbReference type="InterPro" id="IPR015996">
    <property type="entry name" value="UCP028451"/>
</dbReference>
<evidence type="ECO:0000313" key="2">
    <source>
        <dbReference type="Proteomes" id="UP000231564"/>
    </source>
</evidence>
<dbReference type="PIRSF" id="PIRSF028451">
    <property type="entry name" value="UCP028451"/>
    <property type="match status" value="1"/>
</dbReference>
<dbReference type="InterPro" id="IPR012808">
    <property type="entry name" value="CHP02453"/>
</dbReference>
<sequence length="224" mass="26668">MIQIEKSTFSFLNELKSNNNRDWFSDNKLRFIKEQKRVKDFYNEVRGALEKHDEIDDFKLFRIYRDIRFSKDKTPYQPHFAGAFSRRTKKLRGSYYLRIRPEGSFLAGGFWKPNKEDLLRIRKEIEIDPVEIQNILENKNFTKCFGGVLHGEELKTAPKGFDRNHKAIHLIRKKGFIAIRNFTDKEVLSKQFLVEIDRSYKTLRPFLDYMSDVLTTNENGECLI</sequence>
<dbReference type="NCBIfam" id="TIGR02453">
    <property type="entry name" value="TIGR02453 family protein"/>
    <property type="match status" value="1"/>
</dbReference>
<evidence type="ECO:0008006" key="3">
    <source>
        <dbReference type="Google" id="ProtNLM"/>
    </source>
</evidence>
<keyword evidence="2" id="KW-1185">Reference proteome</keyword>